<dbReference type="EMBL" id="KQ964248">
    <property type="protein sequence ID" value="KXJ93000.1"/>
    <property type="molecule type" value="Genomic_DNA"/>
</dbReference>
<dbReference type="AlphaFoldDB" id="A0A136J770"/>
<dbReference type="InParanoid" id="A0A136J770"/>
<proteinExistence type="predicted"/>
<dbReference type="Proteomes" id="UP000070501">
    <property type="component" value="Unassembled WGS sequence"/>
</dbReference>
<dbReference type="OrthoDB" id="4772807at2759"/>
<evidence type="ECO:0000256" key="1">
    <source>
        <dbReference type="SAM" id="MobiDB-lite"/>
    </source>
</evidence>
<evidence type="ECO:0000313" key="3">
    <source>
        <dbReference type="Proteomes" id="UP000070501"/>
    </source>
</evidence>
<feature type="region of interest" description="Disordered" evidence="1">
    <location>
        <begin position="1"/>
        <end position="121"/>
    </location>
</feature>
<feature type="compositionally biased region" description="Polar residues" evidence="1">
    <location>
        <begin position="40"/>
        <end position="49"/>
    </location>
</feature>
<gene>
    <name evidence="2" type="ORF">Micbo1qcDRAFT_174119</name>
</gene>
<dbReference type="PANTHER" id="PTHR45615:SF80">
    <property type="entry name" value="GRIP DOMAIN-CONTAINING PROTEIN"/>
    <property type="match status" value="1"/>
</dbReference>
<name>A0A136J770_9PEZI</name>
<dbReference type="STRING" id="196109.A0A136J770"/>
<feature type="compositionally biased region" description="Low complexity" evidence="1">
    <location>
        <begin position="104"/>
        <end position="119"/>
    </location>
</feature>
<feature type="compositionally biased region" description="Basic and acidic residues" evidence="1">
    <location>
        <begin position="308"/>
        <end position="323"/>
    </location>
</feature>
<organism evidence="2 3">
    <name type="scientific">Microdochium bolleyi</name>
    <dbReference type="NCBI Taxonomy" id="196109"/>
    <lineage>
        <taxon>Eukaryota</taxon>
        <taxon>Fungi</taxon>
        <taxon>Dikarya</taxon>
        <taxon>Ascomycota</taxon>
        <taxon>Pezizomycotina</taxon>
        <taxon>Sordariomycetes</taxon>
        <taxon>Xylariomycetidae</taxon>
        <taxon>Xylariales</taxon>
        <taxon>Microdochiaceae</taxon>
        <taxon>Microdochium</taxon>
    </lineage>
</organism>
<feature type="compositionally biased region" description="Low complexity" evidence="1">
    <location>
        <begin position="1"/>
        <end position="13"/>
    </location>
</feature>
<feature type="region of interest" description="Disordered" evidence="1">
    <location>
        <begin position="308"/>
        <end position="332"/>
    </location>
</feature>
<sequence>MASSRATSSLNSSDNNRILESKLFIDPHPNMRMTRKRAASVSQNSSFGQSDPEPRPTKRARRGISEPPSIPEVDSEPPSSSPLPPSAVKKVLAPPLHHDGLTLPSSQPDSSQKSDSDSSIIDEDILKTFATEEDLYASASVAAGSEKPKHHPKSMQDIATKLMLKYRKAKKRLARSRSAQDDLQATVIEKDEKINALETQLDQTQAALDDDLSSHEQELAKLKKKHATEVKKLKAKQKTTNEEKKQLTKELKEYEQNAGHLEEQIEDAAQEKNDLQEYVNKLREQVQKLQEKNEKLQDKNEKLQEKNEKLQEKNEKLQEKNESLPEQGRTMSKRIAKQAESLREKDLQEQIKDLEELCAKRLEQVNETAAKSRWLHFEVGAYYLPDMAMVDGWRKLHNTIRFLTDAMKDSKLCTADEALSRSPIYVDLARMQNAAWRTLFNHEHWVGLLSTAVVWRYLIDNVLDDPFGMWGKKKSELVRDFLKKADMSTDRKIKKAYHCRAMIGQLHIDNPALPMRSTLRGKMVKGLMDMLTPLVIEADRQFNQTVVESIVDQTIGFAKQMVQSTAHFEVVTAPVDRNMNELLKFDDAWMGKTWSNVINKEGVDLIMCPALIRIGGEYSDSWTRRDAIHRAVVMAEDWREIGEF</sequence>
<protein>
    <submittedName>
        <fullName evidence="2">Uncharacterized protein</fullName>
    </submittedName>
</protein>
<dbReference type="PANTHER" id="PTHR45615">
    <property type="entry name" value="MYOSIN HEAVY CHAIN, NON-MUSCLE"/>
    <property type="match status" value="1"/>
</dbReference>
<keyword evidence="3" id="KW-1185">Reference proteome</keyword>
<reference evidence="3" key="1">
    <citation type="submission" date="2016-02" db="EMBL/GenBank/DDBJ databases">
        <title>Draft genome sequence of Microdochium bolleyi, a fungal endophyte of beachgrass.</title>
        <authorList>
            <consortium name="DOE Joint Genome Institute"/>
            <person name="David A.S."/>
            <person name="May G."/>
            <person name="Haridas S."/>
            <person name="Lim J."/>
            <person name="Wang M."/>
            <person name="Labutti K."/>
            <person name="Lipzen A."/>
            <person name="Barry K."/>
            <person name="Grigoriev I.V."/>
        </authorList>
    </citation>
    <scope>NUCLEOTIDE SEQUENCE [LARGE SCALE GENOMIC DNA]</scope>
    <source>
        <strain evidence="3">J235TASD1</strain>
    </source>
</reference>
<accession>A0A136J770</accession>
<evidence type="ECO:0000313" key="2">
    <source>
        <dbReference type="EMBL" id="KXJ93000.1"/>
    </source>
</evidence>